<proteinExistence type="predicted"/>
<protein>
    <submittedName>
        <fullName evidence="2">Outer dense fiber protein 3-like protein 2</fullName>
    </submittedName>
</protein>
<name>A0ABR2HX27_9EUKA</name>
<evidence type="ECO:0000313" key="3">
    <source>
        <dbReference type="Proteomes" id="UP001470230"/>
    </source>
</evidence>
<dbReference type="Proteomes" id="UP001470230">
    <property type="component" value="Unassembled WGS sequence"/>
</dbReference>
<organism evidence="2 3">
    <name type="scientific">Tritrichomonas musculus</name>
    <dbReference type="NCBI Taxonomy" id="1915356"/>
    <lineage>
        <taxon>Eukaryota</taxon>
        <taxon>Metamonada</taxon>
        <taxon>Parabasalia</taxon>
        <taxon>Tritrichomonadida</taxon>
        <taxon>Tritrichomonadidae</taxon>
        <taxon>Tritrichomonas</taxon>
    </lineage>
</organism>
<gene>
    <name evidence="2" type="ORF">M9Y10_016459</name>
</gene>
<sequence>METGDMFKPAPPDAQPEPIPFLVTSSGQGNSPGPAEYGKHNDILSNVPKLHLHSKHESKTDVNQAPYRNIGSSIGTGHKYTIKGKYNETIESTPGCDYAPESFGKSGNFVYVHTKPTEKEPEITPGPADYANATSIGKNVPKYTFHGPKGDRLFRSVSDTPGPANYDQRTQSNSPKVSIGHKYTSKSIEETPGPASYSDKTGLLSPNRNRGLIGSKISNKQNDGLMPGPADYGAQSPILKNVPRLFMHGKSVEKRDVNNAGYQNTRGQISNGEKGAASSATKQYSLRSRYNIPDKDSTPGVDYVPPPFGSSSIKCSISPRYTNLRNSDNSPGPGKYNTESIFGKNARKSILHNGRSYSKSPEPSSPGPADYGTDYYLPKSNSPRYTIKSGRYDPQKDKTGEYVNLGSTLKGPKYSLGRKPSVSCSYS</sequence>
<feature type="compositionally biased region" description="Polar residues" evidence="1">
    <location>
        <begin position="278"/>
        <end position="288"/>
    </location>
</feature>
<feature type="region of interest" description="Disordered" evidence="1">
    <location>
        <begin position="147"/>
        <end position="236"/>
    </location>
</feature>
<feature type="region of interest" description="Disordered" evidence="1">
    <location>
        <begin position="1"/>
        <end position="41"/>
    </location>
</feature>
<feature type="compositionally biased region" description="Polar residues" evidence="1">
    <location>
        <begin position="260"/>
        <end position="271"/>
    </location>
</feature>
<comment type="caution">
    <text evidence="2">The sequence shown here is derived from an EMBL/GenBank/DDBJ whole genome shotgun (WGS) entry which is preliminary data.</text>
</comment>
<dbReference type="InterPro" id="IPR051291">
    <property type="entry name" value="CIMAP"/>
</dbReference>
<evidence type="ECO:0000313" key="2">
    <source>
        <dbReference type="EMBL" id="KAK8853913.1"/>
    </source>
</evidence>
<accession>A0ABR2HX27</accession>
<feature type="compositionally biased region" description="Pro residues" evidence="1">
    <location>
        <begin position="9"/>
        <end position="19"/>
    </location>
</feature>
<dbReference type="EMBL" id="JAPFFF010000021">
    <property type="protein sequence ID" value="KAK8853913.1"/>
    <property type="molecule type" value="Genomic_DNA"/>
</dbReference>
<feature type="region of interest" description="Disordered" evidence="1">
    <location>
        <begin position="54"/>
        <end position="74"/>
    </location>
</feature>
<dbReference type="PANTHER" id="PTHR21580:SF28">
    <property type="entry name" value="BOREALIN N-TERMINAL DOMAIN-CONTAINING PROTEIN-RELATED"/>
    <property type="match status" value="1"/>
</dbReference>
<dbReference type="PANTHER" id="PTHR21580">
    <property type="entry name" value="SHIPPO-1-RELATED"/>
    <property type="match status" value="1"/>
</dbReference>
<keyword evidence="3" id="KW-1185">Reference proteome</keyword>
<feature type="region of interest" description="Disordered" evidence="1">
    <location>
        <begin position="353"/>
        <end position="427"/>
    </location>
</feature>
<feature type="compositionally biased region" description="Basic and acidic residues" evidence="1">
    <location>
        <begin position="390"/>
        <end position="400"/>
    </location>
</feature>
<reference evidence="2 3" key="1">
    <citation type="submission" date="2024-04" db="EMBL/GenBank/DDBJ databases">
        <title>Tritrichomonas musculus Genome.</title>
        <authorList>
            <person name="Alves-Ferreira E."/>
            <person name="Grigg M."/>
            <person name="Lorenzi H."/>
            <person name="Galac M."/>
        </authorList>
    </citation>
    <scope>NUCLEOTIDE SEQUENCE [LARGE SCALE GENOMIC DNA]</scope>
    <source>
        <strain evidence="2 3">EAF2021</strain>
    </source>
</reference>
<feature type="compositionally biased region" description="Polar residues" evidence="1">
    <location>
        <begin position="167"/>
        <end position="176"/>
    </location>
</feature>
<evidence type="ECO:0000256" key="1">
    <source>
        <dbReference type="SAM" id="MobiDB-lite"/>
    </source>
</evidence>
<feature type="region of interest" description="Disordered" evidence="1">
    <location>
        <begin position="322"/>
        <end position="341"/>
    </location>
</feature>
<feature type="region of interest" description="Disordered" evidence="1">
    <location>
        <begin position="257"/>
        <end position="309"/>
    </location>
</feature>